<name>A0A822Y8H2_NELNU</name>
<organism evidence="2 3">
    <name type="scientific">Nelumbo nucifera</name>
    <name type="common">Sacred lotus</name>
    <dbReference type="NCBI Taxonomy" id="4432"/>
    <lineage>
        <taxon>Eukaryota</taxon>
        <taxon>Viridiplantae</taxon>
        <taxon>Streptophyta</taxon>
        <taxon>Embryophyta</taxon>
        <taxon>Tracheophyta</taxon>
        <taxon>Spermatophyta</taxon>
        <taxon>Magnoliopsida</taxon>
        <taxon>Proteales</taxon>
        <taxon>Nelumbonaceae</taxon>
        <taxon>Nelumbo</taxon>
    </lineage>
</organism>
<keyword evidence="1" id="KW-0472">Membrane</keyword>
<sequence length="69" mass="8275">MDILNFHRLIADSECFQCVFSGIFSSRREFFWFFVSFGVFSEMGLCHLVSVLASNFDQTRDTHFRERYF</sequence>
<keyword evidence="1" id="KW-1133">Transmembrane helix</keyword>
<keyword evidence="1" id="KW-0812">Transmembrane</keyword>
<reference evidence="2 3" key="1">
    <citation type="journal article" date="2020" name="Mol. Biol. Evol.">
        <title>Distinct Expression and Methylation Patterns for Genes with Different Fates following a Single Whole-Genome Duplication in Flowering Plants.</title>
        <authorList>
            <person name="Shi T."/>
            <person name="Rahmani R.S."/>
            <person name="Gugger P.F."/>
            <person name="Wang M."/>
            <person name="Li H."/>
            <person name="Zhang Y."/>
            <person name="Li Z."/>
            <person name="Wang Q."/>
            <person name="Van de Peer Y."/>
            <person name="Marchal K."/>
            <person name="Chen J."/>
        </authorList>
    </citation>
    <scope>NUCLEOTIDE SEQUENCE [LARGE SCALE GENOMIC DNA]</scope>
    <source>
        <tissue evidence="2">Leaf</tissue>
    </source>
</reference>
<keyword evidence="3" id="KW-1185">Reference proteome</keyword>
<accession>A0A822Y8H2</accession>
<dbReference type="Proteomes" id="UP000607653">
    <property type="component" value="Unassembled WGS sequence"/>
</dbReference>
<dbReference type="AlphaFoldDB" id="A0A822Y8H2"/>
<proteinExistence type="predicted"/>
<evidence type="ECO:0000313" key="3">
    <source>
        <dbReference type="Proteomes" id="UP000607653"/>
    </source>
</evidence>
<protein>
    <submittedName>
        <fullName evidence="2">Uncharacterized protein</fullName>
    </submittedName>
</protein>
<comment type="caution">
    <text evidence="2">The sequence shown here is derived from an EMBL/GenBank/DDBJ whole genome shotgun (WGS) entry which is preliminary data.</text>
</comment>
<dbReference type="EMBL" id="DUZY01000002">
    <property type="protein sequence ID" value="DAD27496.1"/>
    <property type="molecule type" value="Genomic_DNA"/>
</dbReference>
<evidence type="ECO:0000313" key="2">
    <source>
        <dbReference type="EMBL" id="DAD27496.1"/>
    </source>
</evidence>
<gene>
    <name evidence="2" type="ORF">HUJ06_028964</name>
</gene>
<evidence type="ECO:0000256" key="1">
    <source>
        <dbReference type="SAM" id="Phobius"/>
    </source>
</evidence>
<feature type="transmembrane region" description="Helical" evidence="1">
    <location>
        <begin position="30"/>
        <end position="53"/>
    </location>
</feature>